<proteinExistence type="predicted"/>
<keyword evidence="4" id="KW-1185">Reference proteome</keyword>
<accession>A0A1I2FRZ9</accession>
<dbReference type="InterPro" id="IPR045679">
    <property type="entry name" value="DUF6199"/>
</dbReference>
<reference evidence="4" key="1">
    <citation type="submission" date="2016-10" db="EMBL/GenBank/DDBJ databases">
        <authorList>
            <person name="Varghese N."/>
            <person name="Submissions S."/>
        </authorList>
    </citation>
    <scope>NUCLEOTIDE SEQUENCE [LARGE SCALE GENOMIC DNA]</scope>
    <source>
        <strain evidence="4">CGMCC 1.10784</strain>
    </source>
</reference>
<feature type="transmembrane region" description="Helical" evidence="1">
    <location>
        <begin position="168"/>
        <end position="186"/>
    </location>
</feature>
<protein>
    <recommendedName>
        <fullName evidence="2">DUF6199 domain-containing protein</fullName>
    </recommendedName>
</protein>
<gene>
    <name evidence="3" type="ORF">SAMN05216378_4990</name>
</gene>
<evidence type="ECO:0000313" key="4">
    <source>
        <dbReference type="Proteomes" id="UP000198855"/>
    </source>
</evidence>
<keyword evidence="1" id="KW-0472">Membrane</keyword>
<dbReference type="Proteomes" id="UP000198855">
    <property type="component" value="Unassembled WGS sequence"/>
</dbReference>
<evidence type="ECO:0000259" key="2">
    <source>
        <dbReference type="Pfam" id="PF19701"/>
    </source>
</evidence>
<dbReference type="Pfam" id="PF19701">
    <property type="entry name" value="DUF6199"/>
    <property type="match status" value="1"/>
</dbReference>
<dbReference type="AlphaFoldDB" id="A0A1I2FRZ9"/>
<evidence type="ECO:0000313" key="3">
    <source>
        <dbReference type="EMBL" id="SFF07639.1"/>
    </source>
</evidence>
<name>A0A1I2FRZ9_9BACL</name>
<organism evidence="3 4">
    <name type="scientific">Paenibacillus catalpae</name>
    <dbReference type="NCBI Taxonomy" id="1045775"/>
    <lineage>
        <taxon>Bacteria</taxon>
        <taxon>Bacillati</taxon>
        <taxon>Bacillota</taxon>
        <taxon>Bacilli</taxon>
        <taxon>Bacillales</taxon>
        <taxon>Paenibacillaceae</taxon>
        <taxon>Paenibacillus</taxon>
    </lineage>
</organism>
<dbReference type="RefSeq" id="WP_091189116.1">
    <property type="nucleotide sequence ID" value="NZ_FOMT01000005.1"/>
</dbReference>
<feature type="domain" description="DUF6199" evidence="2">
    <location>
        <begin position="175"/>
        <end position="233"/>
    </location>
</feature>
<dbReference type="EMBL" id="FOMT01000005">
    <property type="protein sequence ID" value="SFF07639.1"/>
    <property type="molecule type" value="Genomic_DNA"/>
</dbReference>
<evidence type="ECO:0000256" key="1">
    <source>
        <dbReference type="SAM" id="Phobius"/>
    </source>
</evidence>
<feature type="transmembrane region" description="Helical" evidence="1">
    <location>
        <begin position="211"/>
        <end position="236"/>
    </location>
</feature>
<feature type="transmembrane region" description="Helical" evidence="1">
    <location>
        <begin position="15"/>
        <end position="34"/>
    </location>
</feature>
<dbReference type="STRING" id="1045775.SAMN05216378_4990"/>
<dbReference type="OrthoDB" id="2575528at2"/>
<sequence length="265" mass="30382">MLTWFKSLQPSTRRFAYKVLALLVLVTVLSWPYFTKHIFEVNNMTYSFDCKQGNIITYHSSSGPPIQVQQNGMDRIVTIQATDYVITRQDKGGIKEYRLTYPTGKVYTVQNTARDFLLYDDQGEPVYATITAYSNGERILGGNEELYLPVTLVQAAYSNYHFTRGYPFILLIAAGVFIYGWCTYRYERFQNFMFRMSLRQLFVVDAEPSDFYYFTCKLGGIASMIISFFIALLAYFGDDMLIRPAAGLNTFGYSGKLNVTIDTDS</sequence>
<keyword evidence="1" id="KW-1133">Transmembrane helix</keyword>
<keyword evidence="1" id="KW-0812">Transmembrane</keyword>